<dbReference type="Proteomes" id="UP000551616">
    <property type="component" value="Unassembled WGS sequence"/>
</dbReference>
<dbReference type="RefSeq" id="WP_207398224.1">
    <property type="nucleotide sequence ID" value="NZ_JABRWO010000011.1"/>
</dbReference>
<dbReference type="AlphaFoldDB" id="A0A7V8V8F1"/>
<accession>A0A7V8V8F1</accession>
<dbReference type="Gene3D" id="1.10.10.10">
    <property type="entry name" value="Winged helix-like DNA-binding domain superfamily/Winged helix DNA-binding domain"/>
    <property type="match status" value="1"/>
</dbReference>
<dbReference type="NCBIfam" id="TIGR01764">
    <property type="entry name" value="excise"/>
    <property type="match status" value="1"/>
</dbReference>
<proteinExistence type="predicted"/>
<dbReference type="SUPFAM" id="SSF46955">
    <property type="entry name" value="Putative DNA-binding domain"/>
    <property type="match status" value="1"/>
</dbReference>
<evidence type="ECO:0000313" key="3">
    <source>
        <dbReference type="Proteomes" id="UP000551616"/>
    </source>
</evidence>
<name>A0A7V8V8F1_9BACT</name>
<evidence type="ECO:0000313" key="2">
    <source>
        <dbReference type="EMBL" id="MBA2116833.1"/>
    </source>
</evidence>
<dbReference type="InterPro" id="IPR009061">
    <property type="entry name" value="DNA-bd_dom_put_sf"/>
</dbReference>
<comment type="caution">
    <text evidence="2">The sequence shown here is derived from an EMBL/GenBank/DDBJ whole genome shotgun (WGS) entry which is preliminary data.</text>
</comment>
<feature type="domain" description="Helix-turn-helix" evidence="1">
    <location>
        <begin position="30"/>
        <end position="71"/>
    </location>
</feature>
<dbReference type="InterPro" id="IPR010093">
    <property type="entry name" value="SinI_DNA-bd"/>
</dbReference>
<dbReference type="EMBL" id="JABRWO010000011">
    <property type="protein sequence ID" value="MBA2116833.1"/>
    <property type="molecule type" value="Genomic_DNA"/>
</dbReference>
<gene>
    <name evidence="2" type="ORF">HOV93_40260</name>
</gene>
<organism evidence="2 3">
    <name type="scientific">Bremerella alba</name>
    <dbReference type="NCBI Taxonomy" id="980252"/>
    <lineage>
        <taxon>Bacteria</taxon>
        <taxon>Pseudomonadati</taxon>
        <taxon>Planctomycetota</taxon>
        <taxon>Planctomycetia</taxon>
        <taxon>Pirellulales</taxon>
        <taxon>Pirellulaceae</taxon>
        <taxon>Bremerella</taxon>
    </lineage>
</organism>
<dbReference type="InterPro" id="IPR036388">
    <property type="entry name" value="WH-like_DNA-bd_sf"/>
</dbReference>
<reference evidence="2 3" key="1">
    <citation type="submission" date="2020-05" db="EMBL/GenBank/DDBJ databases">
        <title>Bremerella alba sp. nov., a novel planctomycete isolated from the surface of the macroalga Fucus spiralis.</title>
        <authorList>
            <person name="Godinho O."/>
            <person name="Botelho R."/>
            <person name="Albuquerque L."/>
            <person name="Wiegand S."/>
            <person name="Da Costa M.S."/>
            <person name="Lobo-Da-Cunha A."/>
            <person name="Jogler C."/>
            <person name="Lage O.M."/>
        </authorList>
    </citation>
    <scope>NUCLEOTIDE SEQUENCE [LARGE SCALE GENOMIC DNA]</scope>
    <source>
        <strain evidence="2 3">FF15</strain>
    </source>
</reference>
<protein>
    <recommendedName>
        <fullName evidence="1">Helix-turn-helix domain-containing protein</fullName>
    </recommendedName>
</protein>
<sequence length="77" mass="8484">MTHPNLAATDQRAAESPVSPVQPLLVNKATAADILQVTEKTLDKWIIEFGLPCVRLGRSIRFSIEALKAWIVERGSN</sequence>
<evidence type="ECO:0000259" key="1">
    <source>
        <dbReference type="Pfam" id="PF12728"/>
    </source>
</evidence>
<dbReference type="InterPro" id="IPR041657">
    <property type="entry name" value="HTH_17"/>
</dbReference>
<dbReference type="GO" id="GO:0003677">
    <property type="term" value="F:DNA binding"/>
    <property type="evidence" value="ECO:0007669"/>
    <property type="project" value="InterPro"/>
</dbReference>
<keyword evidence="3" id="KW-1185">Reference proteome</keyword>
<dbReference type="Pfam" id="PF12728">
    <property type="entry name" value="HTH_17"/>
    <property type="match status" value="1"/>
</dbReference>